<dbReference type="Proteomes" id="UP001153555">
    <property type="component" value="Unassembled WGS sequence"/>
</dbReference>
<protein>
    <recommendedName>
        <fullName evidence="6">GRF-type domain-containing protein</fullName>
    </recommendedName>
</protein>
<gene>
    <name evidence="7" type="ORF">SHERM_01081</name>
</gene>
<dbReference type="PANTHER" id="PTHR31286:SF173">
    <property type="entry name" value="DUF4283 DOMAIN-CONTAINING PROTEIN"/>
    <property type="match status" value="1"/>
</dbReference>
<dbReference type="EMBL" id="CACSLK010016925">
    <property type="protein sequence ID" value="CAA0818218.1"/>
    <property type="molecule type" value="Genomic_DNA"/>
</dbReference>
<evidence type="ECO:0000256" key="2">
    <source>
        <dbReference type="ARBA" id="ARBA00022771"/>
    </source>
</evidence>
<evidence type="ECO:0000256" key="3">
    <source>
        <dbReference type="ARBA" id="ARBA00022833"/>
    </source>
</evidence>
<keyword evidence="2 4" id="KW-0863">Zinc-finger</keyword>
<reference evidence="7" key="1">
    <citation type="submission" date="2019-12" db="EMBL/GenBank/DDBJ databases">
        <authorList>
            <person name="Scholes J."/>
        </authorList>
    </citation>
    <scope>NUCLEOTIDE SEQUENCE</scope>
</reference>
<keyword evidence="1" id="KW-0479">Metal-binding</keyword>
<feature type="domain" description="GRF-type" evidence="6">
    <location>
        <begin position="43"/>
        <end position="82"/>
    </location>
</feature>
<feature type="compositionally biased region" description="Polar residues" evidence="5">
    <location>
        <begin position="193"/>
        <end position="207"/>
    </location>
</feature>
<feature type="region of interest" description="Disordered" evidence="5">
    <location>
        <begin position="169"/>
        <end position="207"/>
    </location>
</feature>
<evidence type="ECO:0000313" key="7">
    <source>
        <dbReference type="EMBL" id="CAA0818218.1"/>
    </source>
</evidence>
<dbReference type="InterPro" id="IPR025558">
    <property type="entry name" value="DUF4283"/>
</dbReference>
<dbReference type="InterPro" id="IPR040256">
    <property type="entry name" value="At4g02000-like"/>
</dbReference>
<accession>A0A9N7MWS3</accession>
<organism evidence="7 8">
    <name type="scientific">Striga hermonthica</name>
    <name type="common">Purple witchweed</name>
    <name type="synonym">Buchnera hermonthica</name>
    <dbReference type="NCBI Taxonomy" id="68872"/>
    <lineage>
        <taxon>Eukaryota</taxon>
        <taxon>Viridiplantae</taxon>
        <taxon>Streptophyta</taxon>
        <taxon>Embryophyta</taxon>
        <taxon>Tracheophyta</taxon>
        <taxon>Spermatophyta</taxon>
        <taxon>Magnoliopsida</taxon>
        <taxon>eudicotyledons</taxon>
        <taxon>Gunneridae</taxon>
        <taxon>Pentapetalae</taxon>
        <taxon>asterids</taxon>
        <taxon>lamiids</taxon>
        <taxon>Lamiales</taxon>
        <taxon>Orobanchaceae</taxon>
        <taxon>Buchnereae</taxon>
        <taxon>Striga</taxon>
    </lineage>
</organism>
<dbReference type="InterPro" id="IPR010666">
    <property type="entry name" value="Znf_GRF"/>
</dbReference>
<dbReference type="Pfam" id="PF14111">
    <property type="entry name" value="DUF4283"/>
    <property type="match status" value="1"/>
</dbReference>
<comment type="caution">
    <text evidence="7">The sequence shown here is derived from an EMBL/GenBank/DDBJ whole genome shotgun (WGS) entry which is preliminary data.</text>
</comment>
<dbReference type="AlphaFoldDB" id="A0A9N7MWS3"/>
<proteinExistence type="predicted"/>
<evidence type="ECO:0000256" key="5">
    <source>
        <dbReference type="SAM" id="MobiDB-lite"/>
    </source>
</evidence>
<feature type="non-terminal residue" evidence="7">
    <location>
        <position position="444"/>
    </location>
</feature>
<keyword evidence="8" id="KW-1185">Reference proteome</keyword>
<evidence type="ECO:0000259" key="6">
    <source>
        <dbReference type="PROSITE" id="PS51999"/>
    </source>
</evidence>
<dbReference type="PROSITE" id="PS51999">
    <property type="entry name" value="ZF_GRF"/>
    <property type="match status" value="1"/>
</dbReference>
<sequence>VVFFSILYIIIIFFFCRLKMSTSQKSKMSKNESLDLRYKHPKCYCNTFAHIRVVGPTKETVGKLFCNCPYNKCRFFAWLKLASVNWVKSNEIHEDEVCYEDDDDEVQSTGAKLTNENVEVATMLKEMQSKMEKIKKKFSNGLLILTDGSETVDPGVNFQTLTHDEEFPLLDRNALPATKKSSTGKRSGDSLEHQPSSNLQAQPTTTQAPVIQKWSFRDMVNKHRNHEDLNSDDDGVEDGIEEDVVVDLSCPVPKIKIAQRFIEQINKKWQNAVVLKPFDESLSMASLYNRLTKMWPFMAGCNMMDLESGFYLVHFQNNDDTVRVLTGGPYVVGNSYMHVQPWTLDFDATKEELSTTVAWIRLPGMPAHLYHKKIFRNIGRIFGKVVKIDQQTAALTRGKYARLAVTVDLTKPLCVSFAINGKTQRVVYENLPVICFQCGRIGHT</sequence>
<dbReference type="PANTHER" id="PTHR31286">
    <property type="entry name" value="GLYCINE-RICH CELL WALL STRUCTURAL PROTEIN 1.8-LIKE"/>
    <property type="match status" value="1"/>
</dbReference>
<name>A0A9N7MWS3_STRHE</name>
<keyword evidence="3" id="KW-0862">Zinc</keyword>
<dbReference type="OrthoDB" id="1751950at2759"/>
<evidence type="ECO:0000313" key="8">
    <source>
        <dbReference type="Proteomes" id="UP001153555"/>
    </source>
</evidence>
<dbReference type="GO" id="GO:0008270">
    <property type="term" value="F:zinc ion binding"/>
    <property type="evidence" value="ECO:0007669"/>
    <property type="project" value="UniProtKB-KW"/>
</dbReference>
<feature type="non-terminal residue" evidence="7">
    <location>
        <position position="1"/>
    </location>
</feature>
<evidence type="ECO:0000256" key="1">
    <source>
        <dbReference type="ARBA" id="ARBA00022723"/>
    </source>
</evidence>
<evidence type="ECO:0000256" key="4">
    <source>
        <dbReference type="PROSITE-ProRule" id="PRU01343"/>
    </source>
</evidence>